<feature type="transmembrane region" description="Helical" evidence="5">
    <location>
        <begin position="436"/>
        <end position="454"/>
    </location>
</feature>
<keyword evidence="3 5" id="KW-1133">Transmembrane helix</keyword>
<proteinExistence type="predicted"/>
<feature type="transmembrane region" description="Helical" evidence="5">
    <location>
        <begin position="55"/>
        <end position="74"/>
    </location>
</feature>
<dbReference type="GO" id="GO:0016020">
    <property type="term" value="C:membrane"/>
    <property type="evidence" value="ECO:0007669"/>
    <property type="project" value="UniProtKB-SubCell"/>
</dbReference>
<dbReference type="EMBL" id="VWOX01000020">
    <property type="protein sequence ID" value="KAA5539289.1"/>
    <property type="molecule type" value="Genomic_DNA"/>
</dbReference>
<feature type="transmembrane region" description="Helical" evidence="5">
    <location>
        <begin position="139"/>
        <end position="162"/>
    </location>
</feature>
<sequence>MLPAEFSLVIFSLLILVATVWFCRNQKQDWLGVGLALSLLAPTWCVWTFEGTRIDTTAVIAVVLLILYCFHSGANIFSGLGLCDVAMVALVVWQCVVDFRYEGVSWWVPARAYGEWGVPYFAGRLAMIRRGAVPSLAPWFVGVTITITVLAVVESITGCNVWDTVITPIDDSVTRPLGRRYDLLYRATGPVRHPIFLGIVFGLLSPWAVSLCGRSSGSWRRWGWVGFAAVVIGVLSTVSRGPILGLLIGSLAWMSVSSRKACYAIAVLCILVGAVVYARWDSVMQTIDYGIESSQRGKIVTVDGQAEVFTGTNNRLFVWRVYGPLVLQGGAFGYGSEATSTFPPEIPGLPSDEKSRQRLGIVDNSFVLIGLRLGLVGLAIFIVLILLALWESVRWMETADTLLAEGASLYFKTAFCSILSVSLVLVTVYFEWDFSFWFLFHLGTVGGLVSARKLSLRGRLTE</sequence>
<comment type="caution">
    <text evidence="7">The sequence shown here is derived from an EMBL/GenBank/DDBJ whole genome shotgun (WGS) entry which is preliminary data.</text>
</comment>
<dbReference type="PANTHER" id="PTHR37422:SF13">
    <property type="entry name" value="LIPOPOLYSACCHARIDE BIOSYNTHESIS PROTEIN PA4999-RELATED"/>
    <property type="match status" value="1"/>
</dbReference>
<dbReference type="GO" id="GO:0016874">
    <property type="term" value="F:ligase activity"/>
    <property type="evidence" value="ECO:0007669"/>
    <property type="project" value="UniProtKB-KW"/>
</dbReference>
<dbReference type="RefSeq" id="WP_150079288.1">
    <property type="nucleotide sequence ID" value="NZ_VWOX01000020.1"/>
</dbReference>
<feature type="transmembrane region" description="Helical" evidence="5">
    <location>
        <begin position="224"/>
        <end position="249"/>
    </location>
</feature>
<reference evidence="7 8" key="1">
    <citation type="submission" date="2019-08" db="EMBL/GenBank/DDBJ databases">
        <authorList>
            <person name="Dhanesh K."/>
            <person name="Kumar G."/>
            <person name="Sasikala C."/>
            <person name="Venkata Ramana C."/>
        </authorList>
    </citation>
    <scope>NUCLEOTIDE SEQUENCE [LARGE SCALE GENOMIC DNA]</scope>
    <source>
        <strain evidence="7 8">JC645</strain>
    </source>
</reference>
<evidence type="ECO:0000256" key="3">
    <source>
        <dbReference type="ARBA" id="ARBA00022989"/>
    </source>
</evidence>
<keyword evidence="7" id="KW-0436">Ligase</keyword>
<keyword evidence="2 5" id="KW-0812">Transmembrane</keyword>
<name>A0A5M6D0Z9_9BACT</name>
<organism evidence="7 8">
    <name type="scientific">Roseiconus nitratireducens</name>
    <dbReference type="NCBI Taxonomy" id="2605748"/>
    <lineage>
        <taxon>Bacteria</taxon>
        <taxon>Pseudomonadati</taxon>
        <taxon>Planctomycetota</taxon>
        <taxon>Planctomycetia</taxon>
        <taxon>Pirellulales</taxon>
        <taxon>Pirellulaceae</taxon>
        <taxon>Roseiconus</taxon>
    </lineage>
</organism>
<keyword evidence="8" id="KW-1185">Reference proteome</keyword>
<accession>A0A5M6D0Z9</accession>
<feature type="transmembrane region" description="Helical" evidence="5">
    <location>
        <begin position="366"/>
        <end position="389"/>
    </location>
</feature>
<dbReference type="Proteomes" id="UP000324479">
    <property type="component" value="Unassembled WGS sequence"/>
</dbReference>
<evidence type="ECO:0000256" key="1">
    <source>
        <dbReference type="ARBA" id="ARBA00004141"/>
    </source>
</evidence>
<evidence type="ECO:0000259" key="6">
    <source>
        <dbReference type="Pfam" id="PF04932"/>
    </source>
</evidence>
<feature type="transmembrane region" description="Helical" evidence="5">
    <location>
        <begin position="30"/>
        <end position="49"/>
    </location>
</feature>
<dbReference type="Pfam" id="PF04932">
    <property type="entry name" value="Wzy_C"/>
    <property type="match status" value="1"/>
</dbReference>
<feature type="transmembrane region" description="Helical" evidence="5">
    <location>
        <begin position="261"/>
        <end position="280"/>
    </location>
</feature>
<dbReference type="InterPro" id="IPR007016">
    <property type="entry name" value="O-antigen_ligase-rel_domated"/>
</dbReference>
<protein>
    <submittedName>
        <fullName evidence="7">O-antigen ligase family protein</fullName>
    </submittedName>
</protein>
<dbReference type="AlphaFoldDB" id="A0A5M6D0Z9"/>
<feature type="transmembrane region" description="Helical" evidence="5">
    <location>
        <begin position="409"/>
        <end position="430"/>
    </location>
</feature>
<dbReference type="InterPro" id="IPR051533">
    <property type="entry name" value="WaaL-like"/>
</dbReference>
<evidence type="ECO:0000313" key="8">
    <source>
        <dbReference type="Proteomes" id="UP000324479"/>
    </source>
</evidence>
<evidence type="ECO:0000256" key="5">
    <source>
        <dbReference type="SAM" id="Phobius"/>
    </source>
</evidence>
<keyword evidence="4 5" id="KW-0472">Membrane</keyword>
<feature type="transmembrane region" description="Helical" evidence="5">
    <location>
        <begin position="6"/>
        <end position="23"/>
    </location>
</feature>
<evidence type="ECO:0000256" key="2">
    <source>
        <dbReference type="ARBA" id="ARBA00022692"/>
    </source>
</evidence>
<feature type="domain" description="O-antigen ligase-related" evidence="6">
    <location>
        <begin position="227"/>
        <end position="382"/>
    </location>
</feature>
<feature type="transmembrane region" description="Helical" evidence="5">
    <location>
        <begin position="183"/>
        <end position="204"/>
    </location>
</feature>
<dbReference type="PANTHER" id="PTHR37422">
    <property type="entry name" value="TEICHURONIC ACID BIOSYNTHESIS PROTEIN TUAE"/>
    <property type="match status" value="1"/>
</dbReference>
<comment type="subcellular location">
    <subcellularLocation>
        <location evidence="1">Membrane</location>
        <topology evidence="1">Multi-pass membrane protein</topology>
    </subcellularLocation>
</comment>
<evidence type="ECO:0000256" key="4">
    <source>
        <dbReference type="ARBA" id="ARBA00023136"/>
    </source>
</evidence>
<gene>
    <name evidence="7" type="ORF">FYK55_24565</name>
</gene>
<evidence type="ECO:0000313" key="7">
    <source>
        <dbReference type="EMBL" id="KAA5539289.1"/>
    </source>
</evidence>